<evidence type="ECO:0000259" key="22">
    <source>
        <dbReference type="PROSITE" id="PS51671"/>
    </source>
</evidence>
<evidence type="ECO:0000256" key="14">
    <source>
        <dbReference type="ARBA" id="ARBA00023239"/>
    </source>
</evidence>
<keyword evidence="9" id="KW-0963">Cytoplasm</keyword>
<evidence type="ECO:0000259" key="21">
    <source>
        <dbReference type="PROSITE" id="PS51171"/>
    </source>
</evidence>
<dbReference type="InterPro" id="IPR045865">
    <property type="entry name" value="ACT-like_dom_sf"/>
</dbReference>
<accession>A0A7Y9LPI2</accession>
<evidence type="ECO:0000256" key="18">
    <source>
        <dbReference type="ARBA" id="ARBA00047848"/>
    </source>
</evidence>
<dbReference type="SUPFAM" id="SSF55021">
    <property type="entry name" value="ACT-like"/>
    <property type="match status" value="1"/>
</dbReference>
<dbReference type="Gene3D" id="1.20.59.10">
    <property type="entry name" value="Chorismate mutase"/>
    <property type="match status" value="1"/>
</dbReference>
<feature type="domain" description="ACT" evidence="22">
    <location>
        <begin position="280"/>
        <end position="357"/>
    </location>
</feature>
<protein>
    <recommendedName>
        <fullName evidence="8">Bifunctional chorismate mutase/prephenate dehydratase</fullName>
        <ecNumber evidence="7">4.2.1.51</ecNumber>
        <ecNumber evidence="6">5.4.99.5</ecNumber>
    </recommendedName>
    <alternativeName>
        <fullName evidence="17">Chorismate mutase-prephenate dehydratase</fullName>
    </alternativeName>
    <alternativeName>
        <fullName evidence="16">p-protein</fullName>
    </alternativeName>
</protein>
<dbReference type="InterPro" id="IPR002912">
    <property type="entry name" value="ACT_dom"/>
</dbReference>
<comment type="caution">
    <text evidence="23">The sequence shown here is derived from an EMBL/GenBank/DDBJ whole genome shotgun (WGS) entry which is preliminary data.</text>
</comment>
<evidence type="ECO:0000256" key="3">
    <source>
        <dbReference type="ARBA" id="ARBA00004496"/>
    </source>
</evidence>
<comment type="subcellular location">
    <subcellularLocation>
        <location evidence="3">Cytoplasm</location>
    </subcellularLocation>
</comment>
<evidence type="ECO:0000256" key="4">
    <source>
        <dbReference type="ARBA" id="ARBA00004741"/>
    </source>
</evidence>
<name>A0A7Y9LPI2_9BURK</name>
<dbReference type="FunFam" id="3.30.70.260:FF:000012">
    <property type="entry name" value="Prephenate dehydratase"/>
    <property type="match status" value="1"/>
</dbReference>
<evidence type="ECO:0000256" key="13">
    <source>
        <dbReference type="ARBA" id="ARBA00023235"/>
    </source>
</evidence>
<dbReference type="InterPro" id="IPR008242">
    <property type="entry name" value="Chor_mutase/pphenate_deHydtase"/>
</dbReference>
<dbReference type="Gene3D" id="3.30.70.260">
    <property type="match status" value="1"/>
</dbReference>
<dbReference type="Gene3D" id="3.40.190.10">
    <property type="entry name" value="Periplasmic binding protein-like II"/>
    <property type="match status" value="2"/>
</dbReference>
<evidence type="ECO:0000256" key="8">
    <source>
        <dbReference type="ARBA" id="ARBA00014401"/>
    </source>
</evidence>
<dbReference type="Proteomes" id="UP000542125">
    <property type="component" value="Unassembled WGS sequence"/>
</dbReference>
<proteinExistence type="predicted"/>
<evidence type="ECO:0000256" key="1">
    <source>
        <dbReference type="ARBA" id="ARBA00000824"/>
    </source>
</evidence>
<keyword evidence="11" id="KW-0057">Aromatic amino acid biosynthesis</keyword>
<dbReference type="PROSITE" id="PS51671">
    <property type="entry name" value="ACT"/>
    <property type="match status" value="1"/>
</dbReference>
<comment type="catalytic activity">
    <reaction evidence="18">
        <text>prephenate + H(+) = 3-phenylpyruvate + CO2 + H2O</text>
        <dbReference type="Rhea" id="RHEA:21648"/>
        <dbReference type="ChEBI" id="CHEBI:15377"/>
        <dbReference type="ChEBI" id="CHEBI:15378"/>
        <dbReference type="ChEBI" id="CHEBI:16526"/>
        <dbReference type="ChEBI" id="CHEBI:18005"/>
        <dbReference type="ChEBI" id="CHEBI:29934"/>
        <dbReference type="EC" id="4.2.1.51"/>
    </reaction>
</comment>
<dbReference type="InterPro" id="IPR018528">
    <property type="entry name" value="Preph_deHydtase_CS"/>
</dbReference>
<dbReference type="EMBL" id="JACBYR010000003">
    <property type="protein sequence ID" value="NYE85997.1"/>
    <property type="molecule type" value="Genomic_DNA"/>
</dbReference>
<dbReference type="InterPro" id="IPR010957">
    <property type="entry name" value="G/b/e-P-prot_chorismate_mutase"/>
</dbReference>
<dbReference type="InterPro" id="IPR036979">
    <property type="entry name" value="CM_dom_sf"/>
</dbReference>
<keyword evidence="10" id="KW-0028">Amino-acid biosynthesis</keyword>
<dbReference type="PROSITE" id="PS51171">
    <property type="entry name" value="PREPHENATE_DEHYDR_3"/>
    <property type="match status" value="1"/>
</dbReference>
<comment type="pathway">
    <text evidence="5">Metabolic intermediate biosynthesis; prephenate biosynthesis; prephenate from chorismate: step 1/1.</text>
</comment>
<dbReference type="PIRSF" id="PIRSF001500">
    <property type="entry name" value="Chor_mut_pdt_Ppr"/>
    <property type="match status" value="1"/>
</dbReference>
<evidence type="ECO:0000256" key="6">
    <source>
        <dbReference type="ARBA" id="ARBA00012404"/>
    </source>
</evidence>
<dbReference type="EC" id="5.4.99.5" evidence="6"/>
<evidence type="ECO:0000256" key="12">
    <source>
        <dbReference type="ARBA" id="ARBA00023222"/>
    </source>
</evidence>
<comment type="function">
    <text evidence="2">Catalyzes the Claisen rearrangement of chorismate to prephenate and the decarboxylation/dehydration of prephenate to phenylpyruvate.</text>
</comment>
<dbReference type="InterPro" id="IPR002701">
    <property type="entry name" value="CM_II_prokaryot"/>
</dbReference>
<dbReference type="InterPro" id="IPR001086">
    <property type="entry name" value="Preph_deHydtase"/>
</dbReference>
<dbReference type="RefSeq" id="WP_179590600.1">
    <property type="nucleotide sequence ID" value="NZ_JACBYR010000003.1"/>
</dbReference>
<evidence type="ECO:0000256" key="7">
    <source>
        <dbReference type="ARBA" id="ARBA00013147"/>
    </source>
</evidence>
<dbReference type="NCBIfam" id="NF008865">
    <property type="entry name" value="PRK11898.1"/>
    <property type="match status" value="1"/>
</dbReference>
<evidence type="ECO:0000256" key="9">
    <source>
        <dbReference type="ARBA" id="ARBA00022490"/>
    </source>
</evidence>
<dbReference type="CDD" id="cd13630">
    <property type="entry name" value="PBP2_PDT_1"/>
    <property type="match status" value="1"/>
</dbReference>
<dbReference type="PROSITE" id="PS00858">
    <property type="entry name" value="PREPHENATE_DEHYDR_2"/>
    <property type="match status" value="1"/>
</dbReference>
<dbReference type="Pfam" id="PF01817">
    <property type="entry name" value="CM_2"/>
    <property type="match status" value="1"/>
</dbReference>
<dbReference type="GO" id="GO:0046417">
    <property type="term" value="P:chorismate metabolic process"/>
    <property type="evidence" value="ECO:0007669"/>
    <property type="project" value="InterPro"/>
</dbReference>
<feature type="site" description="Essential for prephenate dehydratase activity" evidence="19">
    <location>
        <position position="261"/>
    </location>
</feature>
<dbReference type="EC" id="4.2.1.51" evidence="7"/>
<dbReference type="PANTHER" id="PTHR21022">
    <property type="entry name" value="PREPHENATE DEHYDRATASE P PROTEIN"/>
    <property type="match status" value="1"/>
</dbReference>
<evidence type="ECO:0000256" key="19">
    <source>
        <dbReference type="PIRSR" id="PIRSR001500-2"/>
    </source>
</evidence>
<dbReference type="Pfam" id="PF00800">
    <property type="entry name" value="PDT"/>
    <property type="match status" value="1"/>
</dbReference>
<keyword evidence="12" id="KW-0584">Phenylalanine biosynthesis</keyword>
<dbReference type="Pfam" id="PF01842">
    <property type="entry name" value="ACT"/>
    <property type="match status" value="1"/>
</dbReference>
<dbReference type="GO" id="GO:0004664">
    <property type="term" value="F:prephenate dehydratase activity"/>
    <property type="evidence" value="ECO:0007669"/>
    <property type="project" value="UniProtKB-EC"/>
</dbReference>
<keyword evidence="13 23" id="KW-0413">Isomerase</keyword>
<evidence type="ECO:0000256" key="17">
    <source>
        <dbReference type="ARBA" id="ARBA00031520"/>
    </source>
</evidence>
<organism evidence="23 24">
    <name type="scientific">Pigmentiphaga litoralis</name>
    <dbReference type="NCBI Taxonomy" id="516702"/>
    <lineage>
        <taxon>Bacteria</taxon>
        <taxon>Pseudomonadati</taxon>
        <taxon>Pseudomonadota</taxon>
        <taxon>Betaproteobacteria</taxon>
        <taxon>Burkholderiales</taxon>
        <taxon>Alcaligenaceae</taxon>
        <taxon>Pigmentiphaga</taxon>
    </lineage>
</organism>
<comment type="pathway">
    <text evidence="4">Amino-acid biosynthesis; L-phenylalanine biosynthesis; phenylpyruvate from prephenate: step 1/1.</text>
</comment>
<evidence type="ECO:0000256" key="10">
    <source>
        <dbReference type="ARBA" id="ARBA00022605"/>
    </source>
</evidence>
<keyword evidence="15" id="KW-0511">Multifunctional enzyme</keyword>
<evidence type="ECO:0000256" key="5">
    <source>
        <dbReference type="ARBA" id="ARBA00004817"/>
    </source>
</evidence>
<dbReference type="UniPathway" id="UPA00121">
    <property type="reaction ID" value="UER00345"/>
</dbReference>
<dbReference type="NCBIfam" id="TIGR01807">
    <property type="entry name" value="CM_P2"/>
    <property type="match status" value="1"/>
</dbReference>
<evidence type="ECO:0000256" key="15">
    <source>
        <dbReference type="ARBA" id="ARBA00023268"/>
    </source>
</evidence>
<keyword evidence="24" id="KW-1185">Reference proteome</keyword>
<dbReference type="SUPFAM" id="SSF48600">
    <property type="entry name" value="Chorismate mutase II"/>
    <property type="match status" value="1"/>
</dbReference>
<evidence type="ECO:0000313" key="24">
    <source>
        <dbReference type="Proteomes" id="UP000542125"/>
    </source>
</evidence>
<dbReference type="CDD" id="cd04905">
    <property type="entry name" value="ACT_CM-PDT"/>
    <property type="match status" value="1"/>
</dbReference>
<evidence type="ECO:0000313" key="23">
    <source>
        <dbReference type="EMBL" id="NYE85997.1"/>
    </source>
</evidence>
<feature type="domain" description="Chorismate mutase" evidence="20">
    <location>
        <begin position="3"/>
        <end position="93"/>
    </location>
</feature>
<dbReference type="PROSITE" id="PS51168">
    <property type="entry name" value="CHORISMATE_MUT_2"/>
    <property type="match status" value="1"/>
</dbReference>
<dbReference type="InterPro" id="IPR036263">
    <property type="entry name" value="Chorismate_II_sf"/>
</dbReference>
<dbReference type="UniPathway" id="UPA00120">
    <property type="reaction ID" value="UER00203"/>
</dbReference>
<keyword evidence="14 23" id="KW-0456">Lyase</keyword>
<dbReference type="GO" id="GO:0005737">
    <property type="term" value="C:cytoplasm"/>
    <property type="evidence" value="ECO:0007669"/>
    <property type="project" value="UniProtKB-SubCell"/>
</dbReference>
<dbReference type="SMART" id="SM00830">
    <property type="entry name" value="CM_2"/>
    <property type="match status" value="1"/>
</dbReference>
<dbReference type="AlphaFoldDB" id="A0A7Y9LPI2"/>
<evidence type="ECO:0000256" key="2">
    <source>
        <dbReference type="ARBA" id="ARBA00002364"/>
    </source>
</evidence>
<evidence type="ECO:0000259" key="20">
    <source>
        <dbReference type="PROSITE" id="PS51168"/>
    </source>
</evidence>
<dbReference type="PANTHER" id="PTHR21022:SF19">
    <property type="entry name" value="PREPHENATE DEHYDRATASE-RELATED"/>
    <property type="match status" value="1"/>
</dbReference>
<dbReference type="GO" id="GO:0009094">
    <property type="term" value="P:L-phenylalanine biosynthetic process"/>
    <property type="evidence" value="ECO:0007669"/>
    <property type="project" value="UniProtKB-UniPathway"/>
</dbReference>
<evidence type="ECO:0000256" key="11">
    <source>
        <dbReference type="ARBA" id="ARBA00023141"/>
    </source>
</evidence>
<dbReference type="GO" id="GO:0004106">
    <property type="term" value="F:chorismate mutase activity"/>
    <property type="evidence" value="ECO:0007669"/>
    <property type="project" value="UniProtKB-EC"/>
</dbReference>
<gene>
    <name evidence="23" type="ORF">FHW18_005316</name>
</gene>
<dbReference type="SUPFAM" id="SSF53850">
    <property type="entry name" value="Periplasmic binding protein-like II"/>
    <property type="match status" value="1"/>
</dbReference>
<feature type="domain" description="Prephenate dehydratase" evidence="21">
    <location>
        <begin position="93"/>
        <end position="268"/>
    </location>
</feature>
<sequence>MDDVLAQKLAPLRARIDAIDAEVFALLTERARTALAVGEVKQHVSGPVLRPEREAQVIRRLQDMNTGPLPGTAIAAIWGEIMSACRALEEPAKVAFLGPQGTYTEVAALAHFGHAVDTVPCINFDEVFRAVEAGRADFGMVALENSNEGAVNRVLDLLLTTSAKVLGERSVPVHHCLMTRSGTLDGVVRVRAHPQALAQCQSWLSEHRPDLIRESASSNAEAARMAAEDPTVAAIASEQAAGLWDLRIVAPHIQDDPHNRTRFLAIGHIEPAPSGKDKTSLILAVPNEAGAVYEMLKPLADNGVSMTRFESRPARTGQWEYYFYVDIEGHQQDAKVATALAVLKSRAAFFKVLGSYPVAP</sequence>
<reference evidence="23 24" key="1">
    <citation type="submission" date="2020-07" db="EMBL/GenBank/DDBJ databases">
        <title>Genomic Encyclopedia of Type Strains, Phase IV (KMG-V): Genome sequencing to study the core and pangenomes of soil and plant-associated prokaryotes.</title>
        <authorList>
            <person name="Whitman W."/>
        </authorList>
    </citation>
    <scope>NUCLEOTIDE SEQUENCE [LARGE SCALE GENOMIC DNA]</scope>
    <source>
        <strain evidence="23 24">SAS40</strain>
    </source>
</reference>
<evidence type="ECO:0000256" key="16">
    <source>
        <dbReference type="ARBA" id="ARBA00031175"/>
    </source>
</evidence>
<comment type="catalytic activity">
    <reaction evidence="1">
        <text>chorismate = prephenate</text>
        <dbReference type="Rhea" id="RHEA:13897"/>
        <dbReference type="ChEBI" id="CHEBI:29748"/>
        <dbReference type="ChEBI" id="CHEBI:29934"/>
        <dbReference type="EC" id="5.4.99.5"/>
    </reaction>
</comment>